<evidence type="ECO:0000256" key="9">
    <source>
        <dbReference type="ARBA" id="ARBA00022833"/>
    </source>
</evidence>
<dbReference type="PANTHER" id="PTHR43152">
    <property type="entry name" value="UVRABC SYSTEM PROTEIN A"/>
    <property type="match status" value="1"/>
</dbReference>
<dbReference type="InterPro" id="IPR003593">
    <property type="entry name" value="AAA+_ATPase"/>
</dbReference>
<dbReference type="RefSeq" id="WP_145347966.1">
    <property type="nucleotide sequence ID" value="NZ_CP036261.1"/>
</dbReference>
<accession>A0A517M5C2</accession>
<evidence type="ECO:0000256" key="10">
    <source>
        <dbReference type="ARBA" id="ARBA00022840"/>
    </source>
</evidence>
<dbReference type="OrthoDB" id="9809851at2"/>
<dbReference type="Gene3D" id="3.40.50.300">
    <property type="entry name" value="P-loop containing nucleotide triphosphate hydrolases"/>
    <property type="match status" value="2"/>
</dbReference>
<dbReference type="InterPro" id="IPR041552">
    <property type="entry name" value="UvrA_DNA-bd"/>
</dbReference>
<dbReference type="Pfam" id="PF17760">
    <property type="entry name" value="UvrA_inter"/>
    <property type="match status" value="1"/>
</dbReference>
<evidence type="ECO:0000256" key="8">
    <source>
        <dbReference type="ARBA" id="ARBA00022771"/>
    </source>
</evidence>
<keyword evidence="4" id="KW-0677">Repeat</keyword>
<keyword evidence="11" id="KW-0267">Excision nuclease</keyword>
<keyword evidence="12" id="KW-0238">DNA-binding</keyword>
<dbReference type="EMBL" id="CP036261">
    <property type="protein sequence ID" value="QDS90070.1"/>
    <property type="molecule type" value="Genomic_DNA"/>
</dbReference>
<dbReference type="GO" id="GO:0005524">
    <property type="term" value="F:ATP binding"/>
    <property type="evidence" value="ECO:0007669"/>
    <property type="project" value="UniProtKB-KW"/>
</dbReference>
<dbReference type="SMART" id="SM00382">
    <property type="entry name" value="AAA"/>
    <property type="match status" value="2"/>
</dbReference>
<dbReference type="InterPro" id="IPR041102">
    <property type="entry name" value="UvrA_inter"/>
</dbReference>
<evidence type="ECO:0000256" key="7">
    <source>
        <dbReference type="ARBA" id="ARBA00022769"/>
    </source>
</evidence>
<dbReference type="GO" id="GO:0009380">
    <property type="term" value="C:excinuclease repair complex"/>
    <property type="evidence" value="ECO:0007669"/>
    <property type="project" value="InterPro"/>
</dbReference>
<dbReference type="InterPro" id="IPR013815">
    <property type="entry name" value="ATP_grasp_subdomain_1"/>
</dbReference>
<evidence type="ECO:0000256" key="6">
    <source>
        <dbReference type="ARBA" id="ARBA00022763"/>
    </source>
</evidence>
<proteinExistence type="inferred from homology"/>
<evidence type="ECO:0000256" key="2">
    <source>
        <dbReference type="ARBA" id="ARBA00022490"/>
    </source>
</evidence>
<comment type="subcellular location">
    <subcellularLocation>
        <location evidence="1">Cytoplasm</location>
    </subcellularLocation>
</comment>
<evidence type="ECO:0000313" key="18">
    <source>
        <dbReference type="EMBL" id="QDS90070.1"/>
    </source>
</evidence>
<dbReference type="InterPro" id="IPR004602">
    <property type="entry name" value="UvrA"/>
</dbReference>
<keyword evidence="8" id="KW-0863">Zinc-finger</keyword>
<evidence type="ECO:0000256" key="16">
    <source>
        <dbReference type="ARBA" id="ARBA00042156"/>
    </source>
</evidence>
<dbReference type="Proteomes" id="UP000319557">
    <property type="component" value="Chromosome"/>
</dbReference>
<feature type="domain" description="ABC transporter" evidence="17">
    <location>
        <begin position="602"/>
        <end position="925"/>
    </location>
</feature>
<dbReference type="GO" id="GO:0008270">
    <property type="term" value="F:zinc ion binding"/>
    <property type="evidence" value="ECO:0007669"/>
    <property type="project" value="UniProtKB-KW"/>
</dbReference>
<evidence type="ECO:0000256" key="12">
    <source>
        <dbReference type="ARBA" id="ARBA00023125"/>
    </source>
</evidence>
<keyword evidence="7" id="KW-0228">DNA excision</keyword>
<keyword evidence="6" id="KW-0227">DNA damage</keyword>
<keyword evidence="13" id="KW-0234">DNA repair</keyword>
<dbReference type="InterPro" id="IPR017871">
    <property type="entry name" value="ABC_transporter-like_CS"/>
</dbReference>
<dbReference type="GO" id="GO:0016887">
    <property type="term" value="F:ATP hydrolysis activity"/>
    <property type="evidence" value="ECO:0007669"/>
    <property type="project" value="InterPro"/>
</dbReference>
<dbReference type="Pfam" id="PF17755">
    <property type="entry name" value="UvrA_DNA-bind"/>
    <property type="match status" value="1"/>
</dbReference>
<dbReference type="GO" id="GO:0005737">
    <property type="term" value="C:cytoplasm"/>
    <property type="evidence" value="ECO:0007669"/>
    <property type="project" value="UniProtKB-SubCell"/>
</dbReference>
<comment type="similarity">
    <text evidence="14">Belongs to the ABC transporter superfamily. UvrA family.</text>
</comment>
<dbReference type="GO" id="GO:0006289">
    <property type="term" value="P:nucleotide-excision repair"/>
    <property type="evidence" value="ECO:0007669"/>
    <property type="project" value="InterPro"/>
</dbReference>
<evidence type="ECO:0000256" key="11">
    <source>
        <dbReference type="ARBA" id="ARBA00022881"/>
    </source>
</evidence>
<name>A0A517M5C2_9BACT</name>
<gene>
    <name evidence="18" type="primary">uvrA_3</name>
    <name evidence="18" type="ORF">EC9_42740</name>
</gene>
<dbReference type="SUPFAM" id="SSF52540">
    <property type="entry name" value="P-loop containing nucleoside triphosphate hydrolases"/>
    <property type="match status" value="2"/>
</dbReference>
<dbReference type="InterPro" id="IPR003439">
    <property type="entry name" value="ABC_transporter-like_ATP-bd"/>
</dbReference>
<evidence type="ECO:0000256" key="4">
    <source>
        <dbReference type="ARBA" id="ARBA00022737"/>
    </source>
</evidence>
<evidence type="ECO:0000259" key="17">
    <source>
        <dbReference type="PROSITE" id="PS50893"/>
    </source>
</evidence>
<dbReference type="KEGG" id="ruv:EC9_42740"/>
<dbReference type="Gene3D" id="1.20.1580.10">
    <property type="entry name" value="ABC transporter ATPase like domain"/>
    <property type="match status" value="2"/>
</dbReference>
<evidence type="ECO:0000256" key="5">
    <source>
        <dbReference type="ARBA" id="ARBA00022741"/>
    </source>
</evidence>
<sequence>MNQRSIRLRGVRVHNLRDVDVDVPHHQLVVFCGVSGSGKTSLALDTLYAEGQRRYIESFSAYTRQFLQRLDRPDCESIEGIPPAIAVTRGGASRSNRSTIGTATETADYLRLLFAKVADLTCLNCGQPVRSDDPQSAANQLAATEPAARAMLGFPLLLESKLHAVDELSYLQQQGFLRLIVGDRTFNLGDESRGELAEAIGDGAEAIVIVDRLKTSDAAGRLTESMETAFAEGAGQAVALIESAEGETVVDGKSWTVMKWSRQRKCETCQITYPDPEPRLFNFNNPLGACPACEGFGDIVDVDMDLVVPDRSKTLREGAIQPWNTPSYQHELEELLALADDYDLPVDVPFSRLTKKQRRLIDEGVPEREFGGLNGFFAWLERKKYKMHIRVFLSRWRSYRRCTTCNGQRLKDEVLAYRVGGKNIAQVCAMEVDAIAQFFADVKLADREAEIADDVLHQVRNRLGYLQSVGLGYLQLDRTLRTLSGGEAQRVALTSALGSSLVNMLYVLDEPTAGLHPADVPSLIESIVRLRDRGNTVAVVEHNEAVIAAADRLIEVGPGAGASGGEIVFEGTADEMVETQGSLTGDYLSGRRGMLSLQRDRLQPRGWLKLTGASGNNLQSIDVDFPLGVLCVVTGVSGSGKSSLVHDTLYGAICRRKKKSGATSLPYTDLVGDGQLEDVLLVDQSPISRSPRSNPVTYVKAFDSIRKVFADTLEARTRNFGAGHFSFNSAAGRCEACEGDGMLQIDMQFLADIYMQCPECKGTRYRDEILKIRYRDRNIADVLKMTVRQAVSFFRGYDKVQEKLKRLTDVGLDYLQLGQPANTLSSGEAQRLKLAAFLSAAQRRRTLFLMDEPTTGLHVADIVKLLGCFDALLADGHSLIVVEHNLRLIKASDYIIDMGPGAAGNGGRVVAAGEPEVVKEVAESATGQILKRAIEADLAASEPE</sequence>
<keyword evidence="2" id="KW-0963">Cytoplasm</keyword>
<keyword evidence="9" id="KW-0862">Zinc</keyword>
<protein>
    <recommendedName>
        <fullName evidence="15">UvrABC system protein A</fullName>
    </recommendedName>
    <alternativeName>
        <fullName evidence="16">Excinuclease ABC subunit A</fullName>
    </alternativeName>
</protein>
<dbReference type="GO" id="GO:0003677">
    <property type="term" value="F:DNA binding"/>
    <property type="evidence" value="ECO:0007669"/>
    <property type="project" value="UniProtKB-KW"/>
</dbReference>
<evidence type="ECO:0000256" key="13">
    <source>
        <dbReference type="ARBA" id="ARBA00023204"/>
    </source>
</evidence>
<keyword evidence="19" id="KW-1185">Reference proteome</keyword>
<keyword evidence="5" id="KW-0547">Nucleotide-binding</keyword>
<evidence type="ECO:0000256" key="3">
    <source>
        <dbReference type="ARBA" id="ARBA00022723"/>
    </source>
</evidence>
<keyword evidence="10" id="KW-0067">ATP-binding</keyword>
<dbReference type="PROSITE" id="PS00211">
    <property type="entry name" value="ABC_TRANSPORTER_1"/>
    <property type="match status" value="1"/>
</dbReference>
<keyword evidence="3" id="KW-0479">Metal-binding</keyword>
<dbReference type="AlphaFoldDB" id="A0A517M5C2"/>
<dbReference type="NCBIfam" id="TIGR00630">
    <property type="entry name" value="uvra"/>
    <property type="match status" value="1"/>
</dbReference>
<dbReference type="InterPro" id="IPR027417">
    <property type="entry name" value="P-loop_NTPase"/>
</dbReference>
<dbReference type="GO" id="GO:0004518">
    <property type="term" value="F:nuclease activity"/>
    <property type="evidence" value="ECO:0007669"/>
    <property type="project" value="UniProtKB-KW"/>
</dbReference>
<evidence type="ECO:0000313" key="19">
    <source>
        <dbReference type="Proteomes" id="UP000319557"/>
    </source>
</evidence>
<evidence type="ECO:0000256" key="1">
    <source>
        <dbReference type="ARBA" id="ARBA00004496"/>
    </source>
</evidence>
<evidence type="ECO:0000256" key="15">
    <source>
        <dbReference type="ARBA" id="ARBA00039316"/>
    </source>
</evidence>
<evidence type="ECO:0000256" key="14">
    <source>
        <dbReference type="ARBA" id="ARBA00038000"/>
    </source>
</evidence>
<dbReference type="Gene3D" id="3.30.1490.20">
    <property type="entry name" value="ATP-grasp fold, A domain"/>
    <property type="match status" value="1"/>
</dbReference>
<dbReference type="Gene3D" id="1.10.8.280">
    <property type="entry name" value="ABC transporter ATPase domain-like"/>
    <property type="match status" value="1"/>
</dbReference>
<organism evidence="18 19">
    <name type="scientific">Rosistilla ulvae</name>
    <dbReference type="NCBI Taxonomy" id="1930277"/>
    <lineage>
        <taxon>Bacteria</taxon>
        <taxon>Pseudomonadati</taxon>
        <taxon>Planctomycetota</taxon>
        <taxon>Planctomycetia</taxon>
        <taxon>Pirellulales</taxon>
        <taxon>Pirellulaceae</taxon>
        <taxon>Rosistilla</taxon>
    </lineage>
</organism>
<reference evidence="18 19" key="1">
    <citation type="submission" date="2019-02" db="EMBL/GenBank/DDBJ databases">
        <title>Deep-cultivation of Planctomycetes and their phenomic and genomic characterization uncovers novel biology.</title>
        <authorList>
            <person name="Wiegand S."/>
            <person name="Jogler M."/>
            <person name="Boedeker C."/>
            <person name="Pinto D."/>
            <person name="Vollmers J."/>
            <person name="Rivas-Marin E."/>
            <person name="Kohn T."/>
            <person name="Peeters S.H."/>
            <person name="Heuer A."/>
            <person name="Rast P."/>
            <person name="Oberbeckmann S."/>
            <person name="Bunk B."/>
            <person name="Jeske O."/>
            <person name="Meyerdierks A."/>
            <person name="Storesund J.E."/>
            <person name="Kallscheuer N."/>
            <person name="Luecker S."/>
            <person name="Lage O.M."/>
            <person name="Pohl T."/>
            <person name="Merkel B.J."/>
            <person name="Hornburger P."/>
            <person name="Mueller R.-W."/>
            <person name="Bruemmer F."/>
            <person name="Labrenz M."/>
            <person name="Spormann A.M."/>
            <person name="Op den Camp H."/>
            <person name="Overmann J."/>
            <person name="Amann R."/>
            <person name="Jetten M.S.M."/>
            <person name="Mascher T."/>
            <person name="Medema M.H."/>
            <person name="Devos D.P."/>
            <person name="Kaster A.-K."/>
            <person name="Ovreas L."/>
            <person name="Rohde M."/>
            <person name="Galperin M.Y."/>
            <person name="Jogler C."/>
        </authorList>
    </citation>
    <scope>NUCLEOTIDE SEQUENCE [LARGE SCALE GENOMIC DNA]</scope>
    <source>
        <strain evidence="18 19">EC9</strain>
    </source>
</reference>
<dbReference type="PROSITE" id="PS50893">
    <property type="entry name" value="ABC_TRANSPORTER_2"/>
    <property type="match status" value="1"/>
</dbReference>
<dbReference type="PANTHER" id="PTHR43152:SF3">
    <property type="entry name" value="UVRABC SYSTEM PROTEIN A"/>
    <property type="match status" value="1"/>
</dbReference>